<evidence type="ECO:0000259" key="4">
    <source>
        <dbReference type="PROSITE" id="PS50887"/>
    </source>
</evidence>
<dbReference type="CDD" id="cd01949">
    <property type="entry name" value="GGDEF"/>
    <property type="match status" value="1"/>
</dbReference>
<feature type="transmembrane region" description="Helical" evidence="1">
    <location>
        <begin position="143"/>
        <end position="162"/>
    </location>
</feature>
<feature type="transmembrane region" description="Helical" evidence="1">
    <location>
        <begin position="30"/>
        <end position="49"/>
    </location>
</feature>
<dbReference type="PANTHER" id="PTHR44757:SF2">
    <property type="entry name" value="BIOFILM ARCHITECTURE MAINTENANCE PROTEIN MBAA"/>
    <property type="match status" value="1"/>
</dbReference>
<dbReference type="InterPro" id="IPR029787">
    <property type="entry name" value="Nucleotide_cyclase"/>
</dbReference>
<dbReference type="FunFam" id="3.30.70.270:FF:000001">
    <property type="entry name" value="Diguanylate cyclase domain protein"/>
    <property type="match status" value="1"/>
</dbReference>
<dbReference type="GO" id="GO:0003824">
    <property type="term" value="F:catalytic activity"/>
    <property type="evidence" value="ECO:0007669"/>
    <property type="project" value="UniProtKB-ARBA"/>
</dbReference>
<gene>
    <name evidence="5" type="ORF">D0Y96_05120</name>
</gene>
<feature type="transmembrane region" description="Helical" evidence="1">
    <location>
        <begin position="117"/>
        <end position="136"/>
    </location>
</feature>
<dbReference type="SMART" id="SM00091">
    <property type="entry name" value="PAS"/>
    <property type="match status" value="1"/>
</dbReference>
<dbReference type="Pfam" id="PF13188">
    <property type="entry name" value="PAS_8"/>
    <property type="match status" value="1"/>
</dbReference>
<dbReference type="Pfam" id="PF00990">
    <property type="entry name" value="GGDEF"/>
    <property type="match status" value="1"/>
</dbReference>
<dbReference type="InterPro" id="IPR001633">
    <property type="entry name" value="EAL_dom"/>
</dbReference>
<keyword evidence="1" id="KW-1133">Transmembrane helix</keyword>
<protein>
    <submittedName>
        <fullName evidence="5">EAL domain-containing protein</fullName>
    </submittedName>
</protein>
<keyword evidence="6" id="KW-1185">Reference proteome</keyword>
<organism evidence="5 6">
    <name type="scientific">Paracidobacterium acidisoli</name>
    <dbReference type="NCBI Taxonomy" id="2303751"/>
    <lineage>
        <taxon>Bacteria</taxon>
        <taxon>Pseudomonadati</taxon>
        <taxon>Acidobacteriota</taxon>
        <taxon>Terriglobia</taxon>
        <taxon>Terriglobales</taxon>
        <taxon>Acidobacteriaceae</taxon>
        <taxon>Paracidobacterium</taxon>
    </lineage>
</organism>
<feature type="transmembrane region" description="Helical" evidence="1">
    <location>
        <begin position="89"/>
        <end position="111"/>
    </location>
</feature>
<feature type="transmembrane region" description="Helical" evidence="1">
    <location>
        <begin position="199"/>
        <end position="220"/>
    </location>
</feature>
<comment type="caution">
    <text evidence="5">The sequence shown here is derived from an EMBL/GenBank/DDBJ whole genome shotgun (WGS) entry which is preliminary data.</text>
</comment>
<dbReference type="OrthoDB" id="101222at2"/>
<keyword evidence="1" id="KW-0472">Membrane</keyword>
<dbReference type="PROSITE" id="PS50112">
    <property type="entry name" value="PAS"/>
    <property type="match status" value="1"/>
</dbReference>
<dbReference type="Pfam" id="PF00563">
    <property type="entry name" value="EAL"/>
    <property type="match status" value="1"/>
</dbReference>
<dbReference type="Gene3D" id="3.20.20.450">
    <property type="entry name" value="EAL domain"/>
    <property type="match status" value="1"/>
</dbReference>
<dbReference type="RefSeq" id="WP_117298276.1">
    <property type="nucleotide sequence ID" value="NZ_QVQT02000002.1"/>
</dbReference>
<dbReference type="InterPro" id="IPR043128">
    <property type="entry name" value="Rev_trsase/Diguanyl_cyclase"/>
</dbReference>
<dbReference type="CDD" id="cd01948">
    <property type="entry name" value="EAL"/>
    <property type="match status" value="1"/>
</dbReference>
<evidence type="ECO:0000259" key="2">
    <source>
        <dbReference type="PROSITE" id="PS50112"/>
    </source>
</evidence>
<dbReference type="InterPro" id="IPR000014">
    <property type="entry name" value="PAS"/>
</dbReference>
<dbReference type="SUPFAM" id="SSF55073">
    <property type="entry name" value="Nucleotide cyclase"/>
    <property type="match status" value="1"/>
</dbReference>
<dbReference type="NCBIfam" id="TIGR00229">
    <property type="entry name" value="sensory_box"/>
    <property type="match status" value="1"/>
</dbReference>
<dbReference type="InterPro" id="IPR035919">
    <property type="entry name" value="EAL_sf"/>
</dbReference>
<sequence>MQETLPDILILGLLVLVFGSIYRKRSSDRLRYWVLGWLFVLTHFGVELLHPAGQLGAALVTSVSLSALCLSGMCFLLSSSLVTRGPKQLFVWVSLIAVPILLYTNLVVFGVTSRPLLAVDFPAGELFALAIGYRFYRRNPLIIWPHFGAAIAATLWTGYGLWHNQPAIGIYAILSQIFFMNAVIYWSDFQRLSTGVVTSVLGLLAWSAVFPCALAVYALLPHIHVYSELWNIPKYFVEFGMILTLLEDELVATGRQSEGYRLLFESNPHPMWIFDPDTLRFLKVNEAAVQQYGYGEAEFLKMTIRDLRPTGDALDLRWEINTAGSPEQFSGPWTHVCSDGSLIQVEIAAHTIPFQGRQARFVMAQDITERQELHQQLVHHAHHDMLTGLPNRVLLRDRMAQTMAAAMRHGSKAAIVCIDLDRFKQINDTYGHAVGDSCLRHVAEQLKGRLRSVDTIARSGGEEFLILLGDLRTQRDAEKVGQDIVAVVSRAFATDGYQIELSASVGIALFPDHGTDSSELWKSADAAMYRAKRSGGNQFLLVSNEISSAATEASEIEALLRRALKDGAFEIYYQPQFTRHGELAGLEALLRLPHPRLGLLAPDRFIPIAEESGLIVPIGSWVLQEVCRQSASWKAKGLPPVRIAVNVSPLQFMRTDFSSNMQDLLNGYSIDPRFIELEMTETTVMRNLEDAARQMQTLSKMGVLLSVDDFGTGYSSLRHLHQLPINRLKIDRSFIERMCVPSGTWSIVQGVISLAHSLEMQVVAEGVETVEQQEALRSLECDIYQGYLYARPQRAASIPELLVSDLAASRNLCGNAS</sequence>
<feature type="transmembrane region" description="Helical" evidence="1">
    <location>
        <begin position="6"/>
        <end position="23"/>
    </location>
</feature>
<dbReference type="EMBL" id="QVQT01000002">
    <property type="protein sequence ID" value="RFU17526.1"/>
    <property type="molecule type" value="Genomic_DNA"/>
</dbReference>
<dbReference type="CDD" id="cd00130">
    <property type="entry name" value="PAS"/>
    <property type="match status" value="1"/>
</dbReference>
<feature type="domain" description="GGDEF" evidence="4">
    <location>
        <begin position="411"/>
        <end position="544"/>
    </location>
</feature>
<dbReference type="SMART" id="SM00052">
    <property type="entry name" value="EAL"/>
    <property type="match status" value="1"/>
</dbReference>
<dbReference type="Proteomes" id="UP000264702">
    <property type="component" value="Unassembled WGS sequence"/>
</dbReference>
<feature type="transmembrane region" description="Helical" evidence="1">
    <location>
        <begin position="168"/>
        <end position="187"/>
    </location>
</feature>
<dbReference type="PROSITE" id="PS50887">
    <property type="entry name" value="GGDEF"/>
    <property type="match status" value="1"/>
</dbReference>
<dbReference type="SUPFAM" id="SSF55785">
    <property type="entry name" value="PYP-like sensor domain (PAS domain)"/>
    <property type="match status" value="1"/>
</dbReference>
<evidence type="ECO:0000256" key="1">
    <source>
        <dbReference type="SAM" id="Phobius"/>
    </source>
</evidence>
<dbReference type="SMART" id="SM00267">
    <property type="entry name" value="GGDEF"/>
    <property type="match status" value="1"/>
</dbReference>
<feature type="domain" description="EAL" evidence="3">
    <location>
        <begin position="553"/>
        <end position="806"/>
    </location>
</feature>
<dbReference type="PROSITE" id="PS50883">
    <property type="entry name" value="EAL"/>
    <property type="match status" value="1"/>
</dbReference>
<keyword evidence="1" id="KW-0812">Transmembrane</keyword>
<dbReference type="NCBIfam" id="TIGR00254">
    <property type="entry name" value="GGDEF"/>
    <property type="match status" value="1"/>
</dbReference>
<evidence type="ECO:0000259" key="3">
    <source>
        <dbReference type="PROSITE" id="PS50883"/>
    </source>
</evidence>
<accession>A0A372IRJ6</accession>
<reference evidence="5 6" key="1">
    <citation type="submission" date="2018-08" db="EMBL/GenBank/DDBJ databases">
        <title>Acidipila sp. 4G-K13, an acidobacterium isolated from forest soil.</title>
        <authorList>
            <person name="Gao Z.-H."/>
            <person name="Qiu L.-H."/>
        </authorList>
    </citation>
    <scope>NUCLEOTIDE SEQUENCE [LARGE SCALE GENOMIC DNA]</scope>
    <source>
        <strain evidence="5 6">4G-K13</strain>
    </source>
</reference>
<dbReference type="InterPro" id="IPR000160">
    <property type="entry name" value="GGDEF_dom"/>
</dbReference>
<dbReference type="Gene3D" id="3.30.450.20">
    <property type="entry name" value="PAS domain"/>
    <property type="match status" value="1"/>
</dbReference>
<dbReference type="AlphaFoldDB" id="A0A372IRJ6"/>
<dbReference type="PANTHER" id="PTHR44757">
    <property type="entry name" value="DIGUANYLATE CYCLASE DGCP"/>
    <property type="match status" value="1"/>
</dbReference>
<proteinExistence type="predicted"/>
<dbReference type="InterPro" id="IPR035965">
    <property type="entry name" value="PAS-like_dom_sf"/>
</dbReference>
<dbReference type="Gene3D" id="3.30.70.270">
    <property type="match status" value="1"/>
</dbReference>
<name>A0A372IRJ6_9BACT</name>
<evidence type="ECO:0000313" key="6">
    <source>
        <dbReference type="Proteomes" id="UP000264702"/>
    </source>
</evidence>
<feature type="transmembrane region" description="Helical" evidence="1">
    <location>
        <begin position="55"/>
        <end position="77"/>
    </location>
</feature>
<dbReference type="InterPro" id="IPR052155">
    <property type="entry name" value="Biofilm_reg_signaling"/>
</dbReference>
<feature type="domain" description="PAS" evidence="2">
    <location>
        <begin position="256"/>
        <end position="300"/>
    </location>
</feature>
<evidence type="ECO:0000313" key="5">
    <source>
        <dbReference type="EMBL" id="RFU17526.1"/>
    </source>
</evidence>
<dbReference type="SUPFAM" id="SSF141868">
    <property type="entry name" value="EAL domain-like"/>
    <property type="match status" value="1"/>
</dbReference>